<evidence type="ECO:0000256" key="3">
    <source>
        <dbReference type="ARBA" id="ARBA00022692"/>
    </source>
</evidence>
<evidence type="ECO:0000256" key="9">
    <source>
        <dbReference type="ARBA" id="ARBA00023180"/>
    </source>
</evidence>
<feature type="domain" description="Ig-like" evidence="13">
    <location>
        <begin position="526"/>
        <end position="618"/>
    </location>
</feature>
<dbReference type="SMART" id="SM00406">
    <property type="entry name" value="IGv"/>
    <property type="match status" value="5"/>
</dbReference>
<keyword evidence="2" id="KW-1003">Cell membrane</keyword>
<dbReference type="OrthoDB" id="10012075at2759"/>
<dbReference type="PANTHER" id="PTHR25466">
    <property type="entry name" value="T-LYMPHOCYTE ACTIVATION ANTIGEN"/>
    <property type="match status" value="1"/>
</dbReference>
<feature type="transmembrane region" description="Helical" evidence="11">
    <location>
        <begin position="702"/>
        <end position="721"/>
    </location>
</feature>
<evidence type="ECO:0000256" key="11">
    <source>
        <dbReference type="SAM" id="Phobius"/>
    </source>
</evidence>
<evidence type="ECO:0000256" key="10">
    <source>
        <dbReference type="ARBA" id="ARBA00023319"/>
    </source>
</evidence>
<feature type="chain" id="PRO_5040229617" evidence="12">
    <location>
        <begin position="19"/>
        <end position="740"/>
    </location>
</feature>
<comment type="subcellular location">
    <subcellularLocation>
        <location evidence="1">Cell membrane</location>
        <topology evidence="1">Single-pass type I membrane protein</topology>
    </subcellularLocation>
</comment>
<protein>
    <submittedName>
        <fullName evidence="14">Butyrophilin-like protein 2</fullName>
    </submittedName>
</protein>
<keyword evidence="8" id="KW-0675">Receptor</keyword>
<organism evidence="14">
    <name type="scientific">Cyprinus carpio</name>
    <name type="common">Common carp</name>
    <dbReference type="NCBI Taxonomy" id="7962"/>
    <lineage>
        <taxon>Eukaryota</taxon>
        <taxon>Metazoa</taxon>
        <taxon>Chordata</taxon>
        <taxon>Craniata</taxon>
        <taxon>Vertebrata</taxon>
        <taxon>Euteleostomi</taxon>
        <taxon>Actinopterygii</taxon>
        <taxon>Neopterygii</taxon>
        <taxon>Teleostei</taxon>
        <taxon>Ostariophysi</taxon>
        <taxon>Cypriniformes</taxon>
        <taxon>Cyprinidae</taxon>
        <taxon>Cyprininae</taxon>
        <taxon>Cyprinus</taxon>
    </lineage>
</organism>
<dbReference type="GO" id="GO:0007166">
    <property type="term" value="P:cell surface receptor signaling pathway"/>
    <property type="evidence" value="ECO:0007669"/>
    <property type="project" value="TreeGrafter"/>
</dbReference>
<dbReference type="GO" id="GO:0009897">
    <property type="term" value="C:external side of plasma membrane"/>
    <property type="evidence" value="ECO:0007669"/>
    <property type="project" value="TreeGrafter"/>
</dbReference>
<feature type="transmembrane region" description="Helical" evidence="11">
    <location>
        <begin position="258"/>
        <end position="278"/>
    </location>
</feature>
<dbReference type="GO" id="GO:0071222">
    <property type="term" value="P:cellular response to lipopolysaccharide"/>
    <property type="evidence" value="ECO:0007669"/>
    <property type="project" value="TreeGrafter"/>
</dbReference>
<dbReference type="FunFam" id="2.60.40.10:FF:000142">
    <property type="entry name" value="V-set domain-containing T-cell activation inhibitor 1"/>
    <property type="match status" value="5"/>
</dbReference>
<evidence type="ECO:0000256" key="8">
    <source>
        <dbReference type="ARBA" id="ARBA00023170"/>
    </source>
</evidence>
<evidence type="ECO:0000256" key="4">
    <source>
        <dbReference type="ARBA" id="ARBA00022729"/>
    </source>
</evidence>
<dbReference type="GO" id="GO:0006955">
    <property type="term" value="P:immune response"/>
    <property type="evidence" value="ECO:0007669"/>
    <property type="project" value="TreeGrafter"/>
</dbReference>
<evidence type="ECO:0000256" key="5">
    <source>
        <dbReference type="ARBA" id="ARBA00022989"/>
    </source>
</evidence>
<feature type="domain" description="Ig-like" evidence="13">
    <location>
        <begin position="4"/>
        <end position="130"/>
    </location>
</feature>
<dbReference type="InterPro" id="IPR051713">
    <property type="entry name" value="T-cell_Activation_Regulation"/>
</dbReference>
<evidence type="ECO:0000256" key="1">
    <source>
        <dbReference type="ARBA" id="ARBA00004251"/>
    </source>
</evidence>
<dbReference type="Pfam" id="PF07686">
    <property type="entry name" value="V-set"/>
    <property type="match status" value="5"/>
</dbReference>
<dbReference type="GO" id="GO:0031295">
    <property type="term" value="P:T cell costimulation"/>
    <property type="evidence" value="ECO:0007669"/>
    <property type="project" value="TreeGrafter"/>
</dbReference>
<feature type="domain" description="Ig-like" evidence="13">
    <location>
        <begin position="412"/>
        <end position="495"/>
    </location>
</feature>
<dbReference type="Proteomes" id="UP001155660">
    <property type="component" value="Chromosome A3"/>
</dbReference>
<dbReference type="GeneID" id="122135622"/>
<feature type="transmembrane region" description="Helical" evidence="11">
    <location>
        <begin position="630"/>
        <end position="655"/>
    </location>
</feature>
<keyword evidence="5 11" id="KW-1133">Transmembrane helix</keyword>
<keyword evidence="10" id="KW-0393">Immunoglobulin domain</keyword>
<dbReference type="GO" id="GO:0042130">
    <property type="term" value="P:negative regulation of T cell proliferation"/>
    <property type="evidence" value="ECO:0007669"/>
    <property type="project" value="TreeGrafter"/>
</dbReference>
<evidence type="ECO:0000259" key="13">
    <source>
        <dbReference type="PROSITE" id="PS50835"/>
    </source>
</evidence>
<evidence type="ECO:0000256" key="2">
    <source>
        <dbReference type="ARBA" id="ARBA00022475"/>
    </source>
</evidence>
<dbReference type="GO" id="GO:0042102">
    <property type="term" value="P:positive regulation of T cell proliferation"/>
    <property type="evidence" value="ECO:0007669"/>
    <property type="project" value="TreeGrafter"/>
</dbReference>
<evidence type="ECO:0000256" key="6">
    <source>
        <dbReference type="ARBA" id="ARBA00023136"/>
    </source>
</evidence>
<name>A0A9Q9VUU4_CYPCA</name>
<feature type="domain" description="Ig-like" evidence="13">
    <location>
        <begin position="281"/>
        <end position="395"/>
    </location>
</feature>
<feature type="domain" description="Ig-like" evidence="13">
    <location>
        <begin position="133"/>
        <end position="245"/>
    </location>
</feature>
<dbReference type="SMART" id="SM00409">
    <property type="entry name" value="IG"/>
    <property type="match status" value="5"/>
</dbReference>
<dbReference type="PROSITE" id="PS50835">
    <property type="entry name" value="IG_LIKE"/>
    <property type="match status" value="5"/>
</dbReference>
<feature type="transmembrane region" description="Helical" evidence="11">
    <location>
        <begin position="227"/>
        <end position="246"/>
    </location>
</feature>
<dbReference type="SMART" id="SM00408">
    <property type="entry name" value="IGc2"/>
    <property type="match status" value="5"/>
</dbReference>
<evidence type="ECO:0000256" key="7">
    <source>
        <dbReference type="ARBA" id="ARBA00023157"/>
    </source>
</evidence>
<keyword evidence="3 11" id="KW-0812">Transmembrane</keyword>
<feature type="transmembrane region" description="Helical" evidence="11">
    <location>
        <begin position="675"/>
        <end position="697"/>
    </location>
</feature>
<keyword evidence="6 11" id="KW-0472">Membrane</keyword>
<dbReference type="PANTHER" id="PTHR25466:SF14">
    <property type="entry name" value="BUTYROPHILIN SUBFAMILY 2 MEMBER A2-LIKE-RELATED"/>
    <property type="match status" value="1"/>
</dbReference>
<gene>
    <name evidence="14" type="primary">LOC122135622</name>
</gene>
<proteinExistence type="predicted"/>
<evidence type="ECO:0000256" key="12">
    <source>
        <dbReference type="SAM" id="SignalP"/>
    </source>
</evidence>
<dbReference type="InterPro" id="IPR003599">
    <property type="entry name" value="Ig_sub"/>
</dbReference>
<keyword evidence="4 12" id="KW-0732">Signal</keyword>
<dbReference type="RefSeq" id="XP_042571605.1">
    <property type="nucleotide sequence ID" value="XM_042715671.1"/>
</dbReference>
<sequence length="740" mass="84260">MQPPNCVLISVLLMIADGFIVHGPAGPLVAPPGSSVALPCYVDELLVMEDLEVEWRRTDSGTLVHLYQDGESRPEVQQQDYHERAHFFTDQIQHGNLSLRLDNLRAEDEGRYTCRVYSQQDSGETVVQLKYAERLLVSGSDESISASVGEDVTLSCSVDSHITPEHIEEVSWIKTDEDILVLLYQNNETFSDSAHEQYRGRVEFFTAEIPKGNFSLRLKSVRTEDKGVYMCLVFAGGLSANATVVLERLGFSVSSIMILLVCISASGSALLLCCLIYCRSPTKGLLVQQLNNFFPLGSSVVLPCCVDKLLLKKNLKVEWRRIDSETLVHLYQDGESRAEKQSQDYHNRAHFFSDQFQHGNFSLRLDNLRAEDEGRYTCRVYSDQDCVYSAEINLAKQFKVKSSSVHQTVALGGSVGLLCRVDKNLLQNSLKVEWKRADLETLVHLYQDGQSRLNKQDKDYHHRAHFLNKKIKDGNFSLRLEKLSAEDAGKYKCKVFIDEECVHSADTEVILGFNVKCSRHTPAFLGASAVLPCYVEELSSMEGLKVEWRKTNSDALVHLYQDGESRPEAQHKDYHHRAHFFTDQIQHGNFSLRLDNLRAEDEGRYTCRVYTKKEYVISAESKLIPRLQDLFFYLQMFLVFCPNILMFLAFVLWGVSEGSLNESVSCCALYFLRPLLLLWVAPYVHEFITGYTATWILNYNSVVEYIVLLVVVYSALFASVWEKLVNYAEFDRFSSDTMSE</sequence>
<keyword evidence="9" id="KW-0325">Glycoprotein</keyword>
<dbReference type="InterPro" id="IPR007110">
    <property type="entry name" value="Ig-like_dom"/>
</dbReference>
<dbReference type="KEGG" id="ccar:122135622"/>
<dbReference type="InterPro" id="IPR013106">
    <property type="entry name" value="Ig_V-set"/>
</dbReference>
<dbReference type="AlphaFoldDB" id="A0A9Q9VUU4"/>
<evidence type="ECO:0000313" key="14">
    <source>
        <dbReference type="RefSeq" id="XP_042571605.1"/>
    </source>
</evidence>
<feature type="signal peptide" evidence="12">
    <location>
        <begin position="1"/>
        <end position="18"/>
    </location>
</feature>
<keyword evidence="7" id="KW-1015">Disulfide bond</keyword>
<reference evidence="14" key="1">
    <citation type="submission" date="2025-08" db="UniProtKB">
        <authorList>
            <consortium name="RefSeq"/>
        </authorList>
    </citation>
    <scope>IDENTIFICATION</scope>
    <source>
        <tissue evidence="14">Muscle</tissue>
    </source>
</reference>
<accession>A0A9Q9VUU4</accession>
<dbReference type="InterPro" id="IPR003598">
    <property type="entry name" value="Ig_sub2"/>
</dbReference>